<sequence>MNASFRDESDDFAELVEMYVAEMPARIAALSAAVASNDRDQVRRLLHQLVGSAGSYGFNSLSVEARKVEMALHAGVSLPEVSSGIRDLIELCERVQIA</sequence>
<dbReference type="PROSITE" id="PS50894">
    <property type="entry name" value="HPT"/>
    <property type="match status" value="1"/>
</dbReference>
<dbReference type="RefSeq" id="WP_168206754.1">
    <property type="nucleotide sequence ID" value="NZ_CP036339.1"/>
</dbReference>
<dbReference type="InterPro" id="IPR036641">
    <property type="entry name" value="HPT_dom_sf"/>
</dbReference>
<dbReference type="Gene3D" id="1.20.120.160">
    <property type="entry name" value="HPT domain"/>
    <property type="match status" value="1"/>
</dbReference>
<feature type="domain" description="HPt" evidence="2">
    <location>
        <begin position="8"/>
        <end position="98"/>
    </location>
</feature>
<keyword evidence="4" id="KW-1185">Reference proteome</keyword>
<evidence type="ECO:0000313" key="4">
    <source>
        <dbReference type="Proteomes" id="UP000317909"/>
    </source>
</evidence>
<evidence type="ECO:0000313" key="3">
    <source>
        <dbReference type="EMBL" id="QDT72339.1"/>
    </source>
</evidence>
<dbReference type="Proteomes" id="UP000317909">
    <property type="component" value="Chromosome"/>
</dbReference>
<accession>A0A517TVE0</accession>
<reference evidence="3 4" key="1">
    <citation type="submission" date="2019-02" db="EMBL/GenBank/DDBJ databases">
        <title>Deep-cultivation of Planctomycetes and their phenomic and genomic characterization uncovers novel biology.</title>
        <authorList>
            <person name="Wiegand S."/>
            <person name="Jogler M."/>
            <person name="Boedeker C."/>
            <person name="Pinto D."/>
            <person name="Vollmers J."/>
            <person name="Rivas-Marin E."/>
            <person name="Kohn T."/>
            <person name="Peeters S.H."/>
            <person name="Heuer A."/>
            <person name="Rast P."/>
            <person name="Oberbeckmann S."/>
            <person name="Bunk B."/>
            <person name="Jeske O."/>
            <person name="Meyerdierks A."/>
            <person name="Storesund J.E."/>
            <person name="Kallscheuer N."/>
            <person name="Luecker S."/>
            <person name="Lage O.M."/>
            <person name="Pohl T."/>
            <person name="Merkel B.J."/>
            <person name="Hornburger P."/>
            <person name="Mueller R.-W."/>
            <person name="Bruemmer F."/>
            <person name="Labrenz M."/>
            <person name="Spormann A.M."/>
            <person name="Op den Camp H."/>
            <person name="Overmann J."/>
            <person name="Amann R."/>
            <person name="Jetten M.S.M."/>
            <person name="Mascher T."/>
            <person name="Medema M.H."/>
            <person name="Devos D.P."/>
            <person name="Kaster A.-K."/>
            <person name="Ovreas L."/>
            <person name="Rohde M."/>
            <person name="Galperin M.Y."/>
            <person name="Jogler C."/>
        </authorList>
    </citation>
    <scope>NUCLEOTIDE SEQUENCE [LARGE SCALE GENOMIC DNA]</scope>
    <source>
        <strain evidence="3 4">I41</strain>
    </source>
</reference>
<gene>
    <name evidence="3" type="ORF">I41_15110</name>
</gene>
<dbReference type="CDD" id="cd00088">
    <property type="entry name" value="HPT"/>
    <property type="match status" value="1"/>
</dbReference>
<dbReference type="InterPro" id="IPR008207">
    <property type="entry name" value="Sig_transdc_His_kin_Hpt_dom"/>
</dbReference>
<dbReference type="GO" id="GO:0000160">
    <property type="term" value="P:phosphorelay signal transduction system"/>
    <property type="evidence" value="ECO:0007669"/>
    <property type="project" value="InterPro"/>
</dbReference>
<evidence type="ECO:0000256" key="1">
    <source>
        <dbReference type="PROSITE-ProRule" id="PRU00110"/>
    </source>
</evidence>
<organism evidence="3 4">
    <name type="scientific">Lacipirellula limnantheis</name>
    <dbReference type="NCBI Taxonomy" id="2528024"/>
    <lineage>
        <taxon>Bacteria</taxon>
        <taxon>Pseudomonadati</taxon>
        <taxon>Planctomycetota</taxon>
        <taxon>Planctomycetia</taxon>
        <taxon>Pirellulales</taxon>
        <taxon>Lacipirellulaceae</taxon>
        <taxon>Lacipirellula</taxon>
    </lineage>
</organism>
<dbReference type="KEGG" id="llh:I41_15110"/>
<evidence type="ECO:0000259" key="2">
    <source>
        <dbReference type="PROSITE" id="PS50894"/>
    </source>
</evidence>
<feature type="modified residue" description="Phosphohistidine" evidence="1">
    <location>
        <position position="47"/>
    </location>
</feature>
<protein>
    <submittedName>
        <fullName evidence="3">Hpt domain protein</fullName>
    </submittedName>
</protein>
<name>A0A517TVE0_9BACT</name>
<dbReference type="AlphaFoldDB" id="A0A517TVE0"/>
<dbReference type="GO" id="GO:0004672">
    <property type="term" value="F:protein kinase activity"/>
    <property type="evidence" value="ECO:0007669"/>
    <property type="project" value="UniProtKB-ARBA"/>
</dbReference>
<dbReference type="EMBL" id="CP036339">
    <property type="protein sequence ID" value="QDT72339.1"/>
    <property type="molecule type" value="Genomic_DNA"/>
</dbReference>
<proteinExistence type="predicted"/>
<dbReference type="Pfam" id="PF01627">
    <property type="entry name" value="Hpt"/>
    <property type="match status" value="1"/>
</dbReference>
<dbReference type="SUPFAM" id="SSF47226">
    <property type="entry name" value="Histidine-containing phosphotransfer domain, HPT domain"/>
    <property type="match status" value="1"/>
</dbReference>
<keyword evidence="1" id="KW-0597">Phosphoprotein</keyword>